<proteinExistence type="inferred from homology"/>
<dbReference type="GO" id="GO:0031177">
    <property type="term" value="F:phosphopantetheine binding"/>
    <property type="evidence" value="ECO:0007669"/>
    <property type="project" value="InterPro"/>
</dbReference>
<dbReference type="InterPro" id="IPR036736">
    <property type="entry name" value="ACP-like_sf"/>
</dbReference>
<dbReference type="STRING" id="1229662.W3WXI8"/>
<evidence type="ECO:0000259" key="5">
    <source>
        <dbReference type="PROSITE" id="PS50075"/>
    </source>
</evidence>
<gene>
    <name evidence="6" type="ORF">PFICI_09663</name>
</gene>
<dbReference type="Pfam" id="PF00501">
    <property type="entry name" value="AMP-binding"/>
    <property type="match status" value="1"/>
</dbReference>
<comment type="similarity">
    <text evidence="4">Belongs to the NRP synthetase family.</text>
</comment>
<dbReference type="InterPro" id="IPR045851">
    <property type="entry name" value="AMP-bd_C_sf"/>
</dbReference>
<dbReference type="InterPro" id="IPR001242">
    <property type="entry name" value="Condensation_dom"/>
</dbReference>
<dbReference type="Gene3D" id="3.30.300.30">
    <property type="match status" value="1"/>
</dbReference>
<dbReference type="PROSITE" id="PS00455">
    <property type="entry name" value="AMP_BINDING"/>
    <property type="match status" value="1"/>
</dbReference>
<keyword evidence="2" id="KW-0597">Phosphoprotein</keyword>
<dbReference type="Pfam" id="PF00668">
    <property type="entry name" value="Condensation"/>
    <property type="match status" value="2"/>
</dbReference>
<evidence type="ECO:0000256" key="4">
    <source>
        <dbReference type="ARBA" id="ARBA00029454"/>
    </source>
</evidence>
<reference evidence="7" key="1">
    <citation type="journal article" date="2015" name="BMC Genomics">
        <title>Genomic and transcriptomic analysis of the endophytic fungus Pestalotiopsis fici reveals its lifestyle and high potential for synthesis of natural products.</title>
        <authorList>
            <person name="Wang X."/>
            <person name="Zhang X."/>
            <person name="Liu L."/>
            <person name="Xiang M."/>
            <person name="Wang W."/>
            <person name="Sun X."/>
            <person name="Che Y."/>
            <person name="Guo L."/>
            <person name="Liu G."/>
            <person name="Guo L."/>
            <person name="Wang C."/>
            <person name="Yin W.B."/>
            <person name="Stadler M."/>
            <person name="Zhang X."/>
            <person name="Liu X."/>
        </authorList>
    </citation>
    <scope>NUCLEOTIDE SEQUENCE [LARGE SCALE GENOMIC DNA]</scope>
    <source>
        <strain evidence="7">W106-1 / CGMCC3.15140</strain>
    </source>
</reference>
<dbReference type="HOGENOM" id="CLU_000022_0_5_1"/>
<dbReference type="KEGG" id="pfy:PFICI_09663"/>
<dbReference type="GO" id="GO:0016874">
    <property type="term" value="F:ligase activity"/>
    <property type="evidence" value="ECO:0007669"/>
    <property type="project" value="UniProtKB-KW"/>
</dbReference>
<dbReference type="GO" id="GO:0043041">
    <property type="term" value="P:amino acid activation for nonribosomal peptide biosynthetic process"/>
    <property type="evidence" value="ECO:0007669"/>
    <property type="project" value="TreeGrafter"/>
</dbReference>
<keyword evidence="7" id="KW-1185">Reference proteome</keyword>
<dbReference type="Pfam" id="PF00550">
    <property type="entry name" value="PP-binding"/>
    <property type="match status" value="2"/>
</dbReference>
<dbReference type="Gene3D" id="3.30.559.10">
    <property type="entry name" value="Chloramphenicol acetyltransferase-like domain"/>
    <property type="match status" value="2"/>
</dbReference>
<organism evidence="6 7">
    <name type="scientific">Pestalotiopsis fici (strain W106-1 / CGMCC3.15140)</name>
    <dbReference type="NCBI Taxonomy" id="1229662"/>
    <lineage>
        <taxon>Eukaryota</taxon>
        <taxon>Fungi</taxon>
        <taxon>Dikarya</taxon>
        <taxon>Ascomycota</taxon>
        <taxon>Pezizomycotina</taxon>
        <taxon>Sordariomycetes</taxon>
        <taxon>Xylariomycetidae</taxon>
        <taxon>Amphisphaeriales</taxon>
        <taxon>Sporocadaceae</taxon>
        <taxon>Pestalotiopsis</taxon>
    </lineage>
</organism>
<dbReference type="Gene3D" id="1.10.1200.10">
    <property type="entry name" value="ACP-like"/>
    <property type="match status" value="1"/>
</dbReference>
<dbReference type="PANTHER" id="PTHR45527:SF11">
    <property type="entry name" value="NONRIBOSOMAL PEPTIDE SYNTHETASE 5"/>
    <property type="match status" value="1"/>
</dbReference>
<dbReference type="InterPro" id="IPR042099">
    <property type="entry name" value="ANL_N_sf"/>
</dbReference>
<dbReference type="GO" id="GO:0044550">
    <property type="term" value="P:secondary metabolite biosynthetic process"/>
    <property type="evidence" value="ECO:0007669"/>
    <property type="project" value="TreeGrafter"/>
</dbReference>
<dbReference type="InterPro" id="IPR000873">
    <property type="entry name" value="AMP-dep_synth/lig_dom"/>
</dbReference>
<dbReference type="Proteomes" id="UP000030651">
    <property type="component" value="Unassembled WGS sequence"/>
</dbReference>
<dbReference type="eggNOG" id="KOG1178">
    <property type="taxonomic scope" value="Eukaryota"/>
</dbReference>
<keyword evidence="3" id="KW-0436">Ligase</keyword>
<feature type="domain" description="Carrier" evidence="5">
    <location>
        <begin position="1"/>
        <end position="74"/>
    </location>
</feature>
<evidence type="ECO:0000256" key="1">
    <source>
        <dbReference type="ARBA" id="ARBA00022450"/>
    </source>
</evidence>
<evidence type="ECO:0000256" key="2">
    <source>
        <dbReference type="ARBA" id="ARBA00022553"/>
    </source>
</evidence>
<dbReference type="GO" id="GO:0005737">
    <property type="term" value="C:cytoplasm"/>
    <property type="evidence" value="ECO:0007669"/>
    <property type="project" value="TreeGrafter"/>
</dbReference>
<dbReference type="RefSeq" id="XP_007836435.1">
    <property type="nucleotide sequence ID" value="XM_007838244.1"/>
</dbReference>
<dbReference type="SUPFAM" id="SSF52777">
    <property type="entry name" value="CoA-dependent acyltransferases"/>
    <property type="match status" value="4"/>
</dbReference>
<dbReference type="OMA" id="WTTPDNG"/>
<dbReference type="InterPro" id="IPR023213">
    <property type="entry name" value="CAT-like_dom_sf"/>
</dbReference>
<name>W3WXI8_PESFW</name>
<dbReference type="PANTHER" id="PTHR45527">
    <property type="entry name" value="NONRIBOSOMAL PEPTIDE SYNTHETASE"/>
    <property type="match status" value="1"/>
</dbReference>
<accession>W3WXI8</accession>
<dbReference type="SUPFAM" id="SSF47336">
    <property type="entry name" value="ACP-like"/>
    <property type="match status" value="2"/>
</dbReference>
<sequence>MTSHMTVLYEISRVLERPLSLLHLASSFTQNGGDSLSSMQLQSALRKQHIHLSVGSILAATNLLQLIDESTHNPEHIEDAGPIAAPLQRMEHKRLQALEQPKKPLCRPQHAEAGPGDEKAIERHPMTEMQLSLVQSTRQNPGRNIIAYFETHRPENIAALRIAWEKVLQSEPIFNLVFEVDELHGYMHEAAQVPFVWEEVMVSTASSYEQELGKWLPTEEYIGSSFKVITLQPKGEQGRSTVIWRVHHAMVDGVSFALIHSKIRRILSGQPLVAGPSFLEFSQKLRLIQLKGHKSAVAFWARKQGTSPHAPTRLLLPDRPSDQGTPATLNGQIQINSNVQRLGEYARKKGITLPSLYFAAWGLVVARYADSDSASFGAVLCGRNFPIEGAQSIVGPMMNMLPFHISLDTYITVDEYLRAVFNSLVEIMSFHWSTPNHGYSRNFSSAVNIQCEKSTFEETSFSPIQEPFSQVVSDIPIQVEVARCGRIYLTYNTESFDHVQMGRMSTALSRILDALITPGLSLKACLESPIGPLERAELGSLGNWESILSRRGSTQEDLVSLFERAAEANPQLVAVQDTLRTLTYAELHHQSSVVAGQLLAFVAPGDVVCVHADGSMNWIVAIYAVLKAGATYCPLDQHLPDADRAIKFGAANAKAYLTGQAAPTAKPTWCPVWLSVEQLLVEEWIPAFIRGLPTQKERLGSNAYICFTSGSTGKPKGVICRHEGLVAFQQDFRVRLCARPGWRVAQFMSPGFDGSIHEIFSALCYGATLVLKDALRPFDHLKVCNTAILTPSVAQALDPADFEGLQVVYLVGEAVPQSVCDKWAFQRQLFNMYGPTEATCGATIKPLTAQLPVTLGVPTSSTRIYILDGHKQLVPRGVIGEIYLAGIQVADKYVGQPDETSKKFSLDSINPEYSDEYMYRTGDRGFWNECGELLFLGRADRQVKLRGFRIDLDDLEVRMTKADGQCTTTAVIIKDDSLVAFIQPANLDIQKFKSHIRQHIPVYSLPHHIIAVNSFPTTPTGKLDYKALASEANEEPMPDQISVDSEKKITTALRYVLGISENTDIDCEASFSELGGNSIHAMRLKHRLSRDFEQHVSVSMILESVSIRDLAKAVARLQPTGDNHAGLTLEDHHTSPIESEWWYKYQQNIGTSSFNVSYACKLPQSLDRLRLVSAWNLVLRRHRILRCKYRLSGSRGLIREYFPHPPTTKEVDVMDIKTEVNTTFNVTRGDELIRVLVSSKHMLVVVSHIICDLTTLGILLREVADVYHSNELSPVLKTYFQTVWSVPAAPHNLAFWSQYLDGACQPTPSILNDGKKRKTWNGSSHVFEIDKAAYQGMISFVSANKVTMHQLVIGAVALALQQESEDCDIVVGAPYLNRNSEEDLEVVGLFLEPLPIRVRYSSSDEENGVHSESFGSSTPSLKVKPDPFIRAVQQSSRAALSHAVPWDQLIKHLKLEPDFPNHHIFDTMVTFHEADQSLRFPIRDTQFLHTWADGAKFRLMVEFTSRDDGTVSVRLEYSTECLTREKAQLIGQLVLEALQGLVAGDGYLGTIRRLRALRNNGASDAMMER</sequence>
<keyword evidence="1" id="KW-0596">Phosphopantetheine</keyword>
<dbReference type="CDD" id="cd19537">
    <property type="entry name" value="C_NRPS-like"/>
    <property type="match status" value="1"/>
</dbReference>
<dbReference type="OrthoDB" id="416786at2759"/>
<evidence type="ECO:0000256" key="3">
    <source>
        <dbReference type="ARBA" id="ARBA00022598"/>
    </source>
</evidence>
<dbReference type="InterPro" id="IPR009081">
    <property type="entry name" value="PP-bd_ACP"/>
</dbReference>
<feature type="domain" description="Carrier" evidence="5">
    <location>
        <begin position="1043"/>
        <end position="1118"/>
    </location>
</feature>
<dbReference type="SMART" id="SM00823">
    <property type="entry name" value="PKS_PP"/>
    <property type="match status" value="1"/>
</dbReference>
<evidence type="ECO:0000313" key="7">
    <source>
        <dbReference type="Proteomes" id="UP000030651"/>
    </source>
</evidence>
<dbReference type="SUPFAM" id="SSF56801">
    <property type="entry name" value="Acetyl-CoA synthetase-like"/>
    <property type="match status" value="1"/>
</dbReference>
<dbReference type="Gene3D" id="3.30.559.30">
    <property type="entry name" value="Nonribosomal peptide synthetase, condensation domain"/>
    <property type="match status" value="2"/>
</dbReference>
<dbReference type="Gene3D" id="3.40.50.12780">
    <property type="entry name" value="N-terminal domain of ligase-like"/>
    <property type="match status" value="1"/>
</dbReference>
<dbReference type="InterPro" id="IPR020845">
    <property type="entry name" value="AMP-binding_CS"/>
</dbReference>
<evidence type="ECO:0000313" key="6">
    <source>
        <dbReference type="EMBL" id="ETS77601.1"/>
    </source>
</evidence>
<dbReference type="InParanoid" id="W3WXI8"/>
<protein>
    <recommendedName>
        <fullName evidence="5">Carrier domain-containing protein</fullName>
    </recommendedName>
</protein>
<dbReference type="InterPro" id="IPR020806">
    <property type="entry name" value="PKS_PP-bd"/>
</dbReference>
<dbReference type="PROSITE" id="PS50075">
    <property type="entry name" value="CARRIER"/>
    <property type="match status" value="2"/>
</dbReference>
<dbReference type="EMBL" id="KI912115">
    <property type="protein sequence ID" value="ETS77601.1"/>
    <property type="molecule type" value="Genomic_DNA"/>
</dbReference>
<dbReference type="GeneID" id="19274676"/>